<dbReference type="Proteomes" id="UP000006692">
    <property type="component" value="Chromosome"/>
</dbReference>
<dbReference type="KEGG" id="pba:PSEBR_m1582"/>
<organism evidence="1 2">
    <name type="scientific">Pseudomonas brassicacearum (strain NFM421)</name>
    <dbReference type="NCBI Taxonomy" id="994484"/>
    <lineage>
        <taxon>Bacteria</taxon>
        <taxon>Pseudomonadati</taxon>
        <taxon>Pseudomonadota</taxon>
        <taxon>Gammaproteobacteria</taxon>
        <taxon>Pseudomonadales</taxon>
        <taxon>Pseudomonadaceae</taxon>
        <taxon>Pseudomonas</taxon>
    </lineage>
</organism>
<dbReference type="AlphaFoldDB" id="F2KLV4"/>
<dbReference type="EMBL" id="CP002585">
    <property type="protein sequence ID" value="AEA71497.1"/>
    <property type="molecule type" value="Genomic_DNA"/>
</dbReference>
<name>F2KLV4_PSEBN</name>
<proteinExistence type="predicted"/>
<sequence length="50" mass="5357">MGVSIGRAVITGQSRAVSVRYQFGIRPNAIFSLTCREALEYTRSAAVVPG</sequence>
<dbReference type="HOGENOM" id="CLU_3121629_0_0_6"/>
<evidence type="ECO:0000313" key="1">
    <source>
        <dbReference type="EMBL" id="AEA71497.1"/>
    </source>
</evidence>
<protein>
    <submittedName>
        <fullName evidence="1">Uncharacterized protein</fullName>
    </submittedName>
</protein>
<gene>
    <name evidence="1" type="ORF">PSEBR_m1582</name>
</gene>
<evidence type="ECO:0000313" key="2">
    <source>
        <dbReference type="Proteomes" id="UP000006692"/>
    </source>
</evidence>
<dbReference type="STRING" id="994484.PSEBR_m1582"/>
<accession>F2KLV4</accession>
<reference key="2">
    <citation type="submission" date="2011-03" db="EMBL/GenBank/DDBJ databases">
        <title>Complete Genome Sequence of a beneficial plant roots-associated bacterium Pseudomonas brassicacearum.</title>
        <authorList>
            <person name="Ortet P."/>
            <person name="Barakat M."/>
            <person name="Lalaouna D."/>
            <person name="Fochesato S."/>
            <person name="Barbe V."/>
            <person name="Santaella C."/>
            <person name="Heulin T."/>
            <person name="Achouak W."/>
        </authorList>
    </citation>
    <scope>NUCLEOTIDE SEQUENCE</scope>
    <source>
        <strain>NFM421</strain>
    </source>
</reference>
<reference evidence="1 2" key="1">
    <citation type="journal article" date="2011" name="J. Bacteriol.">
        <title>Complete genome sequence of a beneficial plant root-associated bacterium, Pseudomonas brassicacearum.</title>
        <authorList>
            <person name="Ortet P."/>
            <person name="Barakat M."/>
            <person name="Lalaouna D."/>
            <person name="Fochesato S."/>
            <person name="Barbe V."/>
            <person name="Vacherie B."/>
            <person name="Santaella C."/>
            <person name="Heulin T."/>
            <person name="Achouak W."/>
        </authorList>
    </citation>
    <scope>NUCLEOTIDE SEQUENCE [LARGE SCALE GENOMIC DNA]</scope>
    <source>
        <strain evidence="1 2">NFM421</strain>
    </source>
</reference>